<dbReference type="Gene3D" id="2.60.40.290">
    <property type="match status" value="1"/>
</dbReference>
<dbReference type="InterPro" id="IPR017853">
    <property type="entry name" value="GH"/>
</dbReference>
<evidence type="ECO:0000259" key="5">
    <source>
        <dbReference type="PROSITE" id="PS50853"/>
    </source>
</evidence>
<keyword evidence="2" id="KW-0378">Hydrolase</keyword>
<dbReference type="SMART" id="SM00060">
    <property type="entry name" value="FN3"/>
    <property type="match status" value="1"/>
</dbReference>
<dbReference type="CDD" id="cd00063">
    <property type="entry name" value="FN3"/>
    <property type="match status" value="1"/>
</dbReference>
<evidence type="ECO:0000256" key="3">
    <source>
        <dbReference type="ARBA" id="ARBA00023326"/>
    </source>
</evidence>
<feature type="domain" description="Fibronectin type-III" evidence="5">
    <location>
        <begin position="506"/>
        <end position="596"/>
    </location>
</feature>
<feature type="domain" description="CBM2" evidence="6">
    <location>
        <begin position="592"/>
        <end position="706"/>
    </location>
</feature>
<dbReference type="InterPro" id="IPR036116">
    <property type="entry name" value="FN3_sf"/>
</dbReference>
<gene>
    <name evidence="7" type="ORF">ACFFTR_22815</name>
</gene>
<dbReference type="InterPro" id="IPR008965">
    <property type="entry name" value="CBM2/CBM3_carb-bd_dom_sf"/>
</dbReference>
<dbReference type="InterPro" id="IPR012291">
    <property type="entry name" value="CBM2_carb-bd_dom_sf"/>
</dbReference>
<dbReference type="Gene3D" id="2.60.40.10">
    <property type="entry name" value="Immunoglobulins"/>
    <property type="match status" value="1"/>
</dbReference>
<dbReference type="SUPFAM" id="SSF49384">
    <property type="entry name" value="Carbohydrate-binding domain"/>
    <property type="match status" value="1"/>
</dbReference>
<dbReference type="SUPFAM" id="SSF49265">
    <property type="entry name" value="Fibronectin type III"/>
    <property type="match status" value="1"/>
</dbReference>
<dbReference type="InterPro" id="IPR001919">
    <property type="entry name" value="CBD2"/>
</dbReference>
<dbReference type="InterPro" id="IPR013780">
    <property type="entry name" value="Glyco_hydro_b"/>
</dbReference>
<evidence type="ECO:0000313" key="8">
    <source>
        <dbReference type="Proteomes" id="UP001589608"/>
    </source>
</evidence>
<dbReference type="PROSITE" id="PS51173">
    <property type="entry name" value="CBM2"/>
    <property type="match status" value="1"/>
</dbReference>
<feature type="chain" id="PRO_5046044141" evidence="4">
    <location>
        <begin position="37"/>
        <end position="709"/>
    </location>
</feature>
<evidence type="ECO:0000256" key="1">
    <source>
        <dbReference type="ARBA" id="ARBA00023277"/>
    </source>
</evidence>
<organism evidence="7 8">
    <name type="scientific">Dactylosporangium vinaceum</name>
    <dbReference type="NCBI Taxonomy" id="53362"/>
    <lineage>
        <taxon>Bacteria</taxon>
        <taxon>Bacillati</taxon>
        <taxon>Actinomycetota</taxon>
        <taxon>Actinomycetes</taxon>
        <taxon>Micromonosporales</taxon>
        <taxon>Micromonosporaceae</taxon>
        <taxon>Dactylosporangium</taxon>
    </lineage>
</organism>
<evidence type="ECO:0000256" key="4">
    <source>
        <dbReference type="SAM" id="SignalP"/>
    </source>
</evidence>
<keyword evidence="3" id="KW-0624">Polysaccharide degradation</keyword>
<reference evidence="7 8" key="1">
    <citation type="submission" date="2024-09" db="EMBL/GenBank/DDBJ databases">
        <authorList>
            <person name="Sun Q."/>
            <person name="Mori K."/>
        </authorList>
    </citation>
    <scope>NUCLEOTIDE SEQUENCE [LARGE SCALE GENOMIC DNA]</scope>
    <source>
        <strain evidence="7 8">JCM 3307</strain>
    </source>
</reference>
<dbReference type="PANTHER" id="PTHR43576:SF3">
    <property type="entry name" value="ALPHA-L-ARABINOFURANOSIDASE C"/>
    <property type="match status" value="1"/>
</dbReference>
<keyword evidence="4" id="KW-0732">Signal</keyword>
<dbReference type="Pfam" id="PF00553">
    <property type="entry name" value="CBM_2"/>
    <property type="match status" value="1"/>
</dbReference>
<sequence length="709" mass="73553">MLVSVSQVRTRRRRSVMALALALAFGGLTLDGSAEAAPAEAASADPAAINVTVNAREGLGVVPDTAYGLNQAVWDTNMNTPASVDLLGRAGVRMMRYPGGSYGDGYHWQTNTVSGGGYVAPGTDFDSFMHTTQAVGAQAILIANYGSGTPDEAAGWVRYANLTKHYGVRYWEIGNEIFGNGYYGADWELDYHDSKSATTYANLVVQYAAAMKAVDPTIKIGAVVTDPGNWPDGVVGAADTGDWNRTVLSIAGPSIDFAIMHYYPNHTTAADVLQQTKLLPGELAQLRQKIDRYAGPNAAGIGIAVTETASNYQSDTQVGGLFAADVYFTALENGVFNIDYWNTRNGMPDNGVTTAPDGTTSYGDGGMLSSGNCNSDGVCEPPLNTPFAPYHALRMLSNVARPGDTLVRAGSDSALLAVHAARNTDGGLSVELLNQDPVTAHTVNLHYDGWTPSTATPTVYSFGPRSTAITTAQQGTAGSQLVPPYSIVTVKLRPSPTNPVATALSAPGAPTATAVTATSATVSWRPSAGGPVTRYAVYQQFGTNSILLGDTTATSFTARNLTPGTAYTLNVLATDANGYLSPPSPPVTFTTGTPDSSTCAVTYDISGGWGSGFVASITVTNTGPTPVTGWTLAFALPATTESVSGSTWNATFAVNGQNVVVTPAAYNTTLAANAANSASFGFIGNQTGANPPPTSFTLNGTVCATTYSP</sequence>
<accession>A0ABV5MAN9</accession>
<evidence type="ECO:0000256" key="2">
    <source>
        <dbReference type="ARBA" id="ARBA00023295"/>
    </source>
</evidence>
<dbReference type="Proteomes" id="UP001589608">
    <property type="component" value="Unassembled WGS sequence"/>
</dbReference>
<dbReference type="PROSITE" id="PS50853">
    <property type="entry name" value="FN3"/>
    <property type="match status" value="1"/>
</dbReference>
<dbReference type="PANTHER" id="PTHR43576">
    <property type="entry name" value="ALPHA-L-ARABINOFURANOSIDASE C-RELATED"/>
    <property type="match status" value="1"/>
</dbReference>
<dbReference type="SUPFAM" id="SSF51445">
    <property type="entry name" value="(Trans)glycosidases"/>
    <property type="match status" value="1"/>
</dbReference>
<evidence type="ECO:0000259" key="6">
    <source>
        <dbReference type="PROSITE" id="PS51173"/>
    </source>
</evidence>
<dbReference type="Pfam" id="PF00041">
    <property type="entry name" value="fn3"/>
    <property type="match status" value="1"/>
</dbReference>
<dbReference type="Gene3D" id="3.20.20.80">
    <property type="entry name" value="Glycosidases"/>
    <property type="match status" value="1"/>
</dbReference>
<keyword evidence="8" id="KW-1185">Reference proteome</keyword>
<dbReference type="InterPro" id="IPR013783">
    <property type="entry name" value="Ig-like_fold"/>
</dbReference>
<comment type="caution">
    <text evidence="7">The sequence shown here is derived from an EMBL/GenBank/DDBJ whole genome shotgun (WGS) entry which is preliminary data.</text>
</comment>
<protein>
    <submittedName>
        <fullName evidence="7">Cellulose binding domain-containing protein</fullName>
    </submittedName>
</protein>
<dbReference type="RefSeq" id="WP_246655450.1">
    <property type="nucleotide sequence ID" value="NZ_CP061913.1"/>
</dbReference>
<proteinExistence type="predicted"/>
<keyword evidence="2" id="KW-0326">Glycosidase</keyword>
<feature type="signal peptide" evidence="4">
    <location>
        <begin position="1"/>
        <end position="36"/>
    </location>
</feature>
<name>A0ABV5MAN9_9ACTN</name>
<evidence type="ECO:0000313" key="7">
    <source>
        <dbReference type="EMBL" id="MFB9445922.1"/>
    </source>
</evidence>
<dbReference type="SMART" id="SM00637">
    <property type="entry name" value="CBD_II"/>
    <property type="match status" value="1"/>
</dbReference>
<dbReference type="EMBL" id="JBHMCA010000043">
    <property type="protein sequence ID" value="MFB9445922.1"/>
    <property type="molecule type" value="Genomic_DNA"/>
</dbReference>
<dbReference type="Gene3D" id="2.60.40.1180">
    <property type="entry name" value="Golgi alpha-mannosidase II"/>
    <property type="match status" value="1"/>
</dbReference>
<keyword evidence="1" id="KW-0119">Carbohydrate metabolism</keyword>
<dbReference type="InterPro" id="IPR003961">
    <property type="entry name" value="FN3_dom"/>
</dbReference>